<sequence>MARQPMIEWLFLAFISIAYFVLMNLITAVIVENAFSIAKEDDEQLAIEAERKKMKEVADLGDLFADLDTDGSGEVGLGRGASRVCVQKSRTRLQLRLISRWFRTPWHPPISDDVTVF</sequence>
<comment type="caution">
    <text evidence="2">The sequence shown here is derived from an EMBL/GenBank/DDBJ whole genome shotgun (WGS) entry which is preliminary data.</text>
</comment>
<protein>
    <submittedName>
        <fullName evidence="2">Uncharacterized protein</fullName>
    </submittedName>
</protein>
<gene>
    <name evidence="2" type="ORF">FOZ63_018559</name>
</gene>
<dbReference type="Gene3D" id="1.10.287.70">
    <property type="match status" value="1"/>
</dbReference>
<organism evidence="2 3">
    <name type="scientific">Perkinsus olseni</name>
    <name type="common">Perkinsus atlanticus</name>
    <dbReference type="NCBI Taxonomy" id="32597"/>
    <lineage>
        <taxon>Eukaryota</taxon>
        <taxon>Sar</taxon>
        <taxon>Alveolata</taxon>
        <taxon>Perkinsozoa</taxon>
        <taxon>Perkinsea</taxon>
        <taxon>Perkinsida</taxon>
        <taxon>Perkinsidae</taxon>
        <taxon>Perkinsus</taxon>
    </lineage>
</organism>
<dbReference type="Proteomes" id="UP000553632">
    <property type="component" value="Unassembled WGS sequence"/>
</dbReference>
<reference evidence="2 3" key="1">
    <citation type="submission" date="2020-04" db="EMBL/GenBank/DDBJ databases">
        <title>Perkinsus olseni comparative genomics.</title>
        <authorList>
            <person name="Bogema D.R."/>
        </authorList>
    </citation>
    <scope>NUCLEOTIDE SEQUENCE [LARGE SCALE GENOMIC DNA]</scope>
    <source>
        <strain evidence="2 3">ATCC PRA-207</strain>
    </source>
</reference>
<evidence type="ECO:0000313" key="3">
    <source>
        <dbReference type="Proteomes" id="UP000553632"/>
    </source>
</evidence>
<keyword evidence="1" id="KW-0812">Transmembrane</keyword>
<keyword evidence="1" id="KW-1133">Transmembrane helix</keyword>
<dbReference type="EMBL" id="JABANO010000458">
    <property type="protein sequence ID" value="KAF4759202.1"/>
    <property type="molecule type" value="Genomic_DNA"/>
</dbReference>
<dbReference type="AlphaFoldDB" id="A0A7J6UPN8"/>
<proteinExistence type="predicted"/>
<keyword evidence="1" id="KW-0472">Membrane</keyword>
<accession>A0A7J6UPN8</accession>
<keyword evidence="3" id="KW-1185">Reference proteome</keyword>
<feature type="transmembrane region" description="Helical" evidence="1">
    <location>
        <begin position="9"/>
        <end position="31"/>
    </location>
</feature>
<evidence type="ECO:0000313" key="2">
    <source>
        <dbReference type="EMBL" id="KAF4759202.1"/>
    </source>
</evidence>
<evidence type="ECO:0000256" key="1">
    <source>
        <dbReference type="SAM" id="Phobius"/>
    </source>
</evidence>
<name>A0A7J6UPN8_PEROL</name>